<keyword evidence="2 3" id="KW-0175">Coiled coil</keyword>
<dbReference type="InterPro" id="IPR050465">
    <property type="entry name" value="UPF0194_transport"/>
</dbReference>
<dbReference type="GO" id="GO:0030313">
    <property type="term" value="C:cell envelope"/>
    <property type="evidence" value="ECO:0007669"/>
    <property type="project" value="UniProtKB-SubCell"/>
</dbReference>
<protein>
    <submittedName>
        <fullName evidence="7">Efflux transporter, RND family, MFP subunit</fullName>
    </submittedName>
</protein>
<evidence type="ECO:0000256" key="2">
    <source>
        <dbReference type="ARBA" id="ARBA00023054"/>
    </source>
</evidence>
<dbReference type="AlphaFoldDB" id="A0A0G1PMC4"/>
<evidence type="ECO:0000256" key="4">
    <source>
        <dbReference type="SAM" id="MobiDB-lite"/>
    </source>
</evidence>
<evidence type="ECO:0000313" key="7">
    <source>
        <dbReference type="EMBL" id="KKU33949.1"/>
    </source>
</evidence>
<gene>
    <name evidence="7" type="ORF">UX45_C0006G0001</name>
</gene>
<proteinExistence type="predicted"/>
<dbReference type="Gene3D" id="2.40.50.100">
    <property type="match status" value="1"/>
</dbReference>
<feature type="domain" description="Multidrug resistance protein MdtA-like barrel-sandwich hybrid" evidence="5">
    <location>
        <begin position="77"/>
        <end position="479"/>
    </location>
</feature>
<comment type="subcellular location">
    <subcellularLocation>
        <location evidence="1">Cell envelope</location>
    </subcellularLocation>
</comment>
<dbReference type="PANTHER" id="PTHR32347">
    <property type="entry name" value="EFFLUX SYSTEM COMPONENT YKNX-RELATED"/>
    <property type="match status" value="1"/>
</dbReference>
<feature type="coiled-coil region" evidence="3">
    <location>
        <begin position="142"/>
        <end position="195"/>
    </location>
</feature>
<dbReference type="Gene3D" id="2.40.420.20">
    <property type="match status" value="1"/>
</dbReference>
<dbReference type="Proteomes" id="UP000034705">
    <property type="component" value="Unassembled WGS sequence"/>
</dbReference>
<dbReference type="Gene3D" id="2.40.30.170">
    <property type="match status" value="1"/>
</dbReference>
<dbReference type="EMBL" id="LCMG01000006">
    <property type="protein sequence ID" value="KKU33949.1"/>
    <property type="molecule type" value="Genomic_DNA"/>
</dbReference>
<dbReference type="Gene3D" id="1.10.287.470">
    <property type="entry name" value="Helix hairpin bin"/>
    <property type="match status" value="1"/>
</dbReference>
<dbReference type="PANTHER" id="PTHR32347:SF23">
    <property type="entry name" value="BLL5650 PROTEIN"/>
    <property type="match status" value="1"/>
</dbReference>
<feature type="region of interest" description="Disordered" evidence="4">
    <location>
        <begin position="639"/>
        <end position="668"/>
    </location>
</feature>
<sequence>MLLSLLKKTMRHIYLFLRQRKKTAILVGILLLGGSILLVRAFGPDTAQVRYVLEVAEQGTLTTSVSGTGQVHGEAEIEVKPEVSGKIAQFVAKNGQQLEEGDIIAILDAKDAQKSVRDSRINLESAQIAYEKLLADPDTLSRLQAENALAQAQRTLSDLENSPTDENQNDAQSEIDNAERTLAQAKRNLIKVQTSAEQDLESASENGYNVVAEAFADITDLMTDLSDFIGTEQSEEEYIGYYNLMASSSYSNDVLSNYETAQDSYDDAWSAFQDSSRDSSVEEKTEVITLTLHVAEDISDVLNSIQILLNYIEDNGYESSAIADHINEMIKIVPVNIVTANGIINSLQSSANTIEETGLSAPNSIADAEDAVEEAEIGLTTAQENYDDIMDGADENEISEAKETVAEREQQLANLTVDTDGLEVRSQKLSLESARNKYNDALEELEEYTIRAPIGGTLANANLHVGEMASSGSALAIIVADQFTAQMTLNEVDVAKVSIDDRVTLTFDAIEDLTTTGRIVQIDTIGTVSQGVVSYNVLIALDTEDERVLSGMSTNISIITNIRQNVVVISNSAVKSSGDSFYVEVFDGVMETAEMQGVTSNTPPRQVTVEVGLSSDTQTEIVSGLNAGEYVITRTVTNTTTSTSVSSAPSLLDSGGGPSGGFGDSFPR</sequence>
<evidence type="ECO:0000256" key="3">
    <source>
        <dbReference type="SAM" id="Coils"/>
    </source>
</evidence>
<dbReference type="Pfam" id="PF25917">
    <property type="entry name" value="BSH_RND"/>
    <property type="match status" value="1"/>
</dbReference>
<feature type="compositionally biased region" description="Gly residues" evidence="4">
    <location>
        <begin position="654"/>
        <end position="668"/>
    </location>
</feature>
<accession>A0A0G1PMC4</accession>
<dbReference type="InterPro" id="IPR058625">
    <property type="entry name" value="MdtA-like_BSH"/>
</dbReference>
<evidence type="ECO:0000259" key="5">
    <source>
        <dbReference type="Pfam" id="PF25917"/>
    </source>
</evidence>
<evidence type="ECO:0000259" key="6">
    <source>
        <dbReference type="Pfam" id="PF25990"/>
    </source>
</evidence>
<dbReference type="Pfam" id="PF25990">
    <property type="entry name" value="Beta-barrel_YknX"/>
    <property type="match status" value="1"/>
</dbReference>
<dbReference type="SUPFAM" id="SSF111369">
    <property type="entry name" value="HlyD-like secretion proteins"/>
    <property type="match status" value="1"/>
</dbReference>
<feature type="domain" description="YknX-like beta-barrel" evidence="6">
    <location>
        <begin position="485"/>
        <end position="558"/>
    </location>
</feature>
<name>A0A0G1PMC4_9BACT</name>
<feature type="compositionally biased region" description="Low complexity" evidence="4">
    <location>
        <begin position="639"/>
        <end position="653"/>
    </location>
</feature>
<organism evidence="7 8">
    <name type="scientific">Candidatus Uhrbacteria bacterium GW2011_GWF2_46_218</name>
    <dbReference type="NCBI Taxonomy" id="1619001"/>
    <lineage>
        <taxon>Bacteria</taxon>
        <taxon>Candidatus Uhriibacteriota</taxon>
    </lineage>
</organism>
<feature type="coiled-coil region" evidence="3">
    <location>
        <begin position="365"/>
        <end position="451"/>
    </location>
</feature>
<evidence type="ECO:0000313" key="8">
    <source>
        <dbReference type="Proteomes" id="UP000034705"/>
    </source>
</evidence>
<evidence type="ECO:0000256" key="1">
    <source>
        <dbReference type="ARBA" id="ARBA00004196"/>
    </source>
</evidence>
<dbReference type="InterPro" id="IPR058636">
    <property type="entry name" value="Beta-barrel_YknX"/>
</dbReference>
<comment type="caution">
    <text evidence="7">The sequence shown here is derived from an EMBL/GenBank/DDBJ whole genome shotgun (WGS) entry which is preliminary data.</text>
</comment>
<reference evidence="7 8" key="1">
    <citation type="journal article" date="2015" name="Nature">
        <title>rRNA introns, odd ribosomes, and small enigmatic genomes across a large radiation of phyla.</title>
        <authorList>
            <person name="Brown C.T."/>
            <person name="Hug L.A."/>
            <person name="Thomas B.C."/>
            <person name="Sharon I."/>
            <person name="Castelle C.J."/>
            <person name="Singh A."/>
            <person name="Wilkins M.J."/>
            <person name="Williams K.H."/>
            <person name="Banfield J.F."/>
        </authorList>
    </citation>
    <scope>NUCLEOTIDE SEQUENCE [LARGE SCALE GENOMIC DNA]</scope>
</reference>